<dbReference type="InterPro" id="IPR058031">
    <property type="entry name" value="AAA_lid_NorR"/>
</dbReference>
<evidence type="ECO:0000313" key="11">
    <source>
        <dbReference type="Proteomes" id="UP000034054"/>
    </source>
</evidence>
<dbReference type="InterPro" id="IPR025944">
    <property type="entry name" value="Sigma_54_int_dom_CS"/>
</dbReference>
<dbReference type="Pfam" id="PF00158">
    <property type="entry name" value="Sigma54_activat"/>
    <property type="match status" value="1"/>
</dbReference>
<keyword evidence="5" id="KW-0238">DNA-binding</keyword>
<dbReference type="SUPFAM" id="SSF52172">
    <property type="entry name" value="CheY-like"/>
    <property type="match status" value="1"/>
</dbReference>
<keyword evidence="4" id="KW-0805">Transcription regulation</keyword>
<dbReference type="InterPro" id="IPR011006">
    <property type="entry name" value="CheY-like_superfamily"/>
</dbReference>
<dbReference type="InterPro" id="IPR003593">
    <property type="entry name" value="AAA+_ATPase"/>
</dbReference>
<dbReference type="Gene3D" id="3.40.50.2300">
    <property type="match status" value="1"/>
</dbReference>
<evidence type="ECO:0000256" key="2">
    <source>
        <dbReference type="ARBA" id="ARBA00022741"/>
    </source>
</evidence>
<comment type="caution">
    <text evidence="10">The sequence shown here is derived from an EMBL/GenBank/DDBJ whole genome shotgun (WGS) entry which is preliminary data.</text>
</comment>
<reference evidence="10 11" key="1">
    <citation type="journal article" date="2015" name="Nature">
        <title>rRNA introns, odd ribosomes, and small enigmatic genomes across a large radiation of phyla.</title>
        <authorList>
            <person name="Brown C.T."/>
            <person name="Hug L.A."/>
            <person name="Thomas B.C."/>
            <person name="Sharon I."/>
            <person name="Castelle C.J."/>
            <person name="Singh A."/>
            <person name="Wilkins M.J."/>
            <person name="Williams K.H."/>
            <person name="Banfield J.F."/>
        </authorList>
    </citation>
    <scope>NUCLEOTIDE SEQUENCE [LARGE SCALE GENOMIC DNA]</scope>
</reference>
<dbReference type="Gene3D" id="3.40.50.300">
    <property type="entry name" value="P-loop containing nucleotide triphosphate hydrolases"/>
    <property type="match status" value="1"/>
</dbReference>
<dbReference type="PROSITE" id="PS50045">
    <property type="entry name" value="SIGMA54_INTERACT_4"/>
    <property type="match status" value="1"/>
</dbReference>
<keyword evidence="3" id="KW-0067">ATP-binding</keyword>
<dbReference type="PANTHER" id="PTHR32071:SF17">
    <property type="entry name" value="TRANSCRIPTIONAL REGULATOR (NTRC FAMILY)"/>
    <property type="match status" value="1"/>
</dbReference>
<dbReference type="Pfam" id="PF00072">
    <property type="entry name" value="Response_reg"/>
    <property type="match status" value="1"/>
</dbReference>
<dbReference type="Pfam" id="PF25601">
    <property type="entry name" value="AAA_lid_14"/>
    <property type="match status" value="1"/>
</dbReference>
<evidence type="ECO:0000259" key="8">
    <source>
        <dbReference type="PROSITE" id="PS50045"/>
    </source>
</evidence>
<keyword evidence="2" id="KW-0547">Nucleotide-binding</keyword>
<keyword evidence="6" id="KW-0804">Transcription</keyword>
<dbReference type="Proteomes" id="UP000034054">
    <property type="component" value="Unassembled WGS sequence"/>
</dbReference>
<evidence type="ECO:0000256" key="3">
    <source>
        <dbReference type="ARBA" id="ARBA00022840"/>
    </source>
</evidence>
<evidence type="ECO:0000259" key="9">
    <source>
        <dbReference type="PROSITE" id="PS50110"/>
    </source>
</evidence>
<evidence type="ECO:0000256" key="1">
    <source>
        <dbReference type="ARBA" id="ARBA00022553"/>
    </source>
</evidence>
<dbReference type="PROSITE" id="PS00676">
    <property type="entry name" value="SIGMA54_INTERACT_2"/>
    <property type="match status" value="1"/>
</dbReference>
<accession>A0A0G1XPF3</accession>
<dbReference type="CDD" id="cd17550">
    <property type="entry name" value="REC_NtrX-like"/>
    <property type="match status" value="1"/>
</dbReference>
<evidence type="ECO:0000256" key="4">
    <source>
        <dbReference type="ARBA" id="ARBA00023015"/>
    </source>
</evidence>
<proteinExistence type="predicted"/>
<dbReference type="SMART" id="SM00448">
    <property type="entry name" value="REC"/>
    <property type="match status" value="1"/>
</dbReference>
<name>A0A0G1XPF3_9BACT</name>
<gene>
    <name evidence="10" type="ORF">UY76_C0009G0014</name>
</gene>
<dbReference type="PROSITE" id="PS50110">
    <property type="entry name" value="RESPONSE_REGULATORY"/>
    <property type="match status" value="1"/>
</dbReference>
<protein>
    <submittedName>
        <fullName evidence="10">Sigma-54-dependent transcriptional response regulator</fullName>
    </submittedName>
</protein>
<sequence length="467" mass="52390">MAALGNHAGLPLRFGGIMAKSILIIDDEKSIRASLKGALEDEGFEVLTAPDGESGIARASDELPDLILLDIWMPGIDGIETLNRLKRLLPKLPVVMMSGHGTIEVAVKATRLGAYDFIEKPLSLEKVMITIRHALETSMLEQENLILKGDERRTLIGESESMRRLKEGIRLAAPSSGWVLITGENGTGKKVVAWNIHNLSMRNNKPFVAVNCAAIPEELIESELFGYEKGAFTGATSQKKGKFDMAHEGTLFLDEIGDMSLKTQAKILRILQEQRFERVGGTKSIKVDVRVVAATNKNLEEEIAAGRFRQDLFYRLNVLPLRIPPLRERVEDIQLFVEHFVGEFSRKSGNPWKKVSQAAMALFNKYNWPGNVRELRNLIERLVIMTPSQTIEPHDLPPYLTTPSGGPMDDIFSILDLREAKHLFEKELILRRLEENGWNISKTAEAMGIERSHLHKKIKAYGIEVRE</sequence>
<dbReference type="InterPro" id="IPR027417">
    <property type="entry name" value="P-loop_NTPase"/>
</dbReference>
<evidence type="ECO:0000256" key="6">
    <source>
        <dbReference type="ARBA" id="ARBA00023163"/>
    </source>
</evidence>
<feature type="modified residue" description="4-aspartylphosphate" evidence="7">
    <location>
        <position position="70"/>
    </location>
</feature>
<dbReference type="PRINTS" id="PR01590">
    <property type="entry name" value="HTHFIS"/>
</dbReference>
<dbReference type="InterPro" id="IPR002078">
    <property type="entry name" value="Sigma_54_int"/>
</dbReference>
<keyword evidence="1 7" id="KW-0597">Phosphoprotein</keyword>
<dbReference type="InterPro" id="IPR001789">
    <property type="entry name" value="Sig_transdc_resp-reg_receiver"/>
</dbReference>
<dbReference type="EMBL" id="LCRH01000009">
    <property type="protein sequence ID" value="KKW33108.1"/>
    <property type="molecule type" value="Genomic_DNA"/>
</dbReference>
<dbReference type="FunFam" id="3.40.50.2300:FF:000018">
    <property type="entry name" value="DNA-binding transcriptional regulator NtrC"/>
    <property type="match status" value="1"/>
</dbReference>
<dbReference type="InterPro" id="IPR009057">
    <property type="entry name" value="Homeodomain-like_sf"/>
</dbReference>
<dbReference type="FunFam" id="3.40.50.300:FF:000006">
    <property type="entry name" value="DNA-binding transcriptional regulator NtrC"/>
    <property type="match status" value="1"/>
</dbReference>
<evidence type="ECO:0000256" key="5">
    <source>
        <dbReference type="ARBA" id="ARBA00023125"/>
    </source>
</evidence>
<dbReference type="PANTHER" id="PTHR32071">
    <property type="entry name" value="TRANSCRIPTIONAL REGULATORY PROTEIN"/>
    <property type="match status" value="1"/>
</dbReference>
<dbReference type="SMART" id="SM00382">
    <property type="entry name" value="AAA"/>
    <property type="match status" value="1"/>
</dbReference>
<dbReference type="AlphaFoldDB" id="A0A0G1XPF3"/>
<feature type="domain" description="Response regulatory" evidence="9">
    <location>
        <begin position="21"/>
        <end position="135"/>
    </location>
</feature>
<dbReference type="InterPro" id="IPR002197">
    <property type="entry name" value="HTH_Fis"/>
</dbReference>
<dbReference type="GO" id="GO:0006355">
    <property type="term" value="P:regulation of DNA-templated transcription"/>
    <property type="evidence" value="ECO:0007669"/>
    <property type="project" value="InterPro"/>
</dbReference>
<dbReference type="SUPFAM" id="SSF46689">
    <property type="entry name" value="Homeodomain-like"/>
    <property type="match status" value="1"/>
</dbReference>
<organism evidence="10 11">
    <name type="scientific">Candidatus Uhrbacteria bacterium GW2011_GWA2_52_8d</name>
    <dbReference type="NCBI Taxonomy" id="1618979"/>
    <lineage>
        <taxon>Bacteria</taxon>
        <taxon>Candidatus Uhriibacteriota</taxon>
    </lineage>
</organism>
<dbReference type="GO" id="GO:0005524">
    <property type="term" value="F:ATP binding"/>
    <property type="evidence" value="ECO:0007669"/>
    <property type="project" value="UniProtKB-KW"/>
</dbReference>
<dbReference type="GO" id="GO:0000160">
    <property type="term" value="P:phosphorelay signal transduction system"/>
    <property type="evidence" value="ECO:0007669"/>
    <property type="project" value="InterPro"/>
</dbReference>
<evidence type="ECO:0000313" key="10">
    <source>
        <dbReference type="EMBL" id="KKW33108.1"/>
    </source>
</evidence>
<dbReference type="Pfam" id="PF02954">
    <property type="entry name" value="HTH_8"/>
    <property type="match status" value="1"/>
</dbReference>
<feature type="domain" description="Sigma-54 factor interaction" evidence="8">
    <location>
        <begin position="155"/>
        <end position="384"/>
    </location>
</feature>
<evidence type="ECO:0000256" key="7">
    <source>
        <dbReference type="PROSITE-ProRule" id="PRU00169"/>
    </source>
</evidence>
<dbReference type="GO" id="GO:0043565">
    <property type="term" value="F:sequence-specific DNA binding"/>
    <property type="evidence" value="ECO:0007669"/>
    <property type="project" value="InterPro"/>
</dbReference>
<dbReference type="Gene3D" id="1.10.8.60">
    <property type="match status" value="1"/>
</dbReference>
<dbReference type="PROSITE" id="PS00688">
    <property type="entry name" value="SIGMA54_INTERACT_3"/>
    <property type="match status" value="1"/>
</dbReference>
<dbReference type="InterPro" id="IPR025943">
    <property type="entry name" value="Sigma_54_int_dom_ATP-bd_2"/>
</dbReference>
<dbReference type="Gene3D" id="1.10.10.60">
    <property type="entry name" value="Homeodomain-like"/>
    <property type="match status" value="1"/>
</dbReference>
<dbReference type="SUPFAM" id="SSF52540">
    <property type="entry name" value="P-loop containing nucleoside triphosphate hydrolases"/>
    <property type="match status" value="1"/>
</dbReference>
<dbReference type="CDD" id="cd00009">
    <property type="entry name" value="AAA"/>
    <property type="match status" value="1"/>
</dbReference>